<dbReference type="PANTHER" id="PTHR45967">
    <property type="entry name" value="G-BOX-BINDING FACTOR 3-RELATED"/>
    <property type="match status" value="1"/>
</dbReference>
<sequence>MGNDEAAIPSKLDKASSPTQEEVAVHPYPDWAAMQAYYGPGVPLASYFSATVAPGHAPHPYMWGPQPLVPPFGTPYTAIYPHGVYSHPSVTLVASPSTDVPAKSSSNKDKGLIKKLKGFDGLAVSIANVNAETRVALSHSGENGVERSSEGSDNNESGGKVTPKKRSPEDTPISGNRKAHGPVSADHVGEVKVAPNLSSGVTMTHSTVIGKPVGTMPASRFTPPVEFRAPTANHLNAGVHTEKRGQA</sequence>
<dbReference type="InterPro" id="IPR044827">
    <property type="entry name" value="GBF-like"/>
</dbReference>
<protein>
    <submittedName>
        <fullName evidence="3">G-box-binding factor 3-like</fullName>
    </submittedName>
</protein>
<gene>
    <name evidence="3" type="ORF">M6B38_262480</name>
</gene>
<accession>A0AAX6IDU2</accession>
<dbReference type="EMBL" id="JANAVB010002397">
    <property type="protein sequence ID" value="KAJ6850964.1"/>
    <property type="molecule type" value="Genomic_DNA"/>
</dbReference>
<dbReference type="GO" id="GO:0003700">
    <property type="term" value="F:DNA-binding transcription factor activity"/>
    <property type="evidence" value="ECO:0007669"/>
    <property type="project" value="InterPro"/>
</dbReference>
<dbReference type="AlphaFoldDB" id="A0AAX6IDU2"/>
<feature type="region of interest" description="Disordered" evidence="1">
    <location>
        <begin position="1"/>
        <end position="23"/>
    </location>
</feature>
<proteinExistence type="predicted"/>
<evidence type="ECO:0000313" key="3">
    <source>
        <dbReference type="EMBL" id="KAJ6850964.1"/>
    </source>
</evidence>
<dbReference type="GO" id="GO:0043565">
    <property type="term" value="F:sequence-specific DNA binding"/>
    <property type="evidence" value="ECO:0007669"/>
    <property type="project" value="InterPro"/>
</dbReference>
<feature type="domain" description="G-box binding protein multifunctional mosaic region" evidence="2">
    <location>
        <begin position="1"/>
        <end position="90"/>
    </location>
</feature>
<dbReference type="Pfam" id="PF07777">
    <property type="entry name" value="MFMR"/>
    <property type="match status" value="1"/>
</dbReference>
<evidence type="ECO:0000313" key="4">
    <source>
        <dbReference type="Proteomes" id="UP001140949"/>
    </source>
</evidence>
<evidence type="ECO:0000256" key="1">
    <source>
        <dbReference type="SAM" id="MobiDB-lite"/>
    </source>
</evidence>
<reference evidence="3" key="1">
    <citation type="journal article" date="2023" name="GigaByte">
        <title>Genome assembly of the bearded iris, Iris pallida Lam.</title>
        <authorList>
            <person name="Bruccoleri R.E."/>
            <person name="Oakeley E.J."/>
            <person name="Faust A.M.E."/>
            <person name="Altorfer M."/>
            <person name="Dessus-Babus S."/>
            <person name="Burckhardt D."/>
            <person name="Oertli M."/>
            <person name="Naumann U."/>
            <person name="Petersen F."/>
            <person name="Wong J."/>
        </authorList>
    </citation>
    <scope>NUCLEOTIDE SEQUENCE</scope>
    <source>
        <strain evidence="3">GSM-AAB239-AS_SAM_17_03QT</strain>
    </source>
</reference>
<dbReference type="PANTHER" id="PTHR45967:SF1">
    <property type="entry name" value="G-BOX-BINDING FACTOR 3"/>
    <property type="match status" value="1"/>
</dbReference>
<keyword evidence="4" id="KW-1185">Reference proteome</keyword>
<evidence type="ECO:0000259" key="2">
    <source>
        <dbReference type="Pfam" id="PF07777"/>
    </source>
</evidence>
<feature type="region of interest" description="Disordered" evidence="1">
    <location>
        <begin position="137"/>
        <end position="184"/>
    </location>
</feature>
<dbReference type="InterPro" id="IPR012900">
    <property type="entry name" value="MFMR"/>
</dbReference>
<feature type="region of interest" description="Disordered" evidence="1">
    <location>
        <begin position="207"/>
        <end position="247"/>
    </location>
</feature>
<dbReference type="Proteomes" id="UP001140949">
    <property type="component" value="Unassembled WGS sequence"/>
</dbReference>
<dbReference type="Pfam" id="PF16596">
    <property type="entry name" value="MFMR_assoc"/>
    <property type="match status" value="1"/>
</dbReference>
<organism evidence="3 4">
    <name type="scientific">Iris pallida</name>
    <name type="common">Sweet iris</name>
    <dbReference type="NCBI Taxonomy" id="29817"/>
    <lineage>
        <taxon>Eukaryota</taxon>
        <taxon>Viridiplantae</taxon>
        <taxon>Streptophyta</taxon>
        <taxon>Embryophyta</taxon>
        <taxon>Tracheophyta</taxon>
        <taxon>Spermatophyta</taxon>
        <taxon>Magnoliopsida</taxon>
        <taxon>Liliopsida</taxon>
        <taxon>Asparagales</taxon>
        <taxon>Iridaceae</taxon>
        <taxon>Iridoideae</taxon>
        <taxon>Irideae</taxon>
        <taxon>Iris</taxon>
    </lineage>
</organism>
<comment type="caution">
    <text evidence="3">The sequence shown here is derived from an EMBL/GenBank/DDBJ whole genome shotgun (WGS) entry which is preliminary data.</text>
</comment>
<reference evidence="3" key="2">
    <citation type="submission" date="2023-04" db="EMBL/GenBank/DDBJ databases">
        <authorList>
            <person name="Bruccoleri R.E."/>
            <person name="Oakeley E.J."/>
            <person name="Faust A.-M."/>
            <person name="Dessus-Babus S."/>
            <person name="Altorfer M."/>
            <person name="Burckhardt D."/>
            <person name="Oertli M."/>
            <person name="Naumann U."/>
            <person name="Petersen F."/>
            <person name="Wong J."/>
        </authorList>
    </citation>
    <scope>NUCLEOTIDE SEQUENCE</scope>
    <source>
        <strain evidence="3">GSM-AAB239-AS_SAM_17_03QT</strain>
        <tissue evidence="3">Leaf</tissue>
    </source>
</reference>
<dbReference type="GO" id="GO:0005634">
    <property type="term" value="C:nucleus"/>
    <property type="evidence" value="ECO:0007669"/>
    <property type="project" value="TreeGrafter"/>
</dbReference>
<name>A0AAX6IDU2_IRIPA</name>